<dbReference type="InterPro" id="IPR029058">
    <property type="entry name" value="AB_hydrolase_fold"/>
</dbReference>
<dbReference type="InterPro" id="IPR000801">
    <property type="entry name" value="Esterase-like"/>
</dbReference>
<dbReference type="Pfam" id="PF00756">
    <property type="entry name" value="Esterase"/>
    <property type="match status" value="1"/>
</dbReference>
<evidence type="ECO:0000313" key="1">
    <source>
        <dbReference type="EMBL" id="BBO74541.1"/>
    </source>
</evidence>
<dbReference type="InterPro" id="IPR050583">
    <property type="entry name" value="Mycobacterial_A85_antigen"/>
</dbReference>
<evidence type="ECO:0008006" key="3">
    <source>
        <dbReference type="Google" id="ProtNLM"/>
    </source>
</evidence>
<dbReference type="OrthoDB" id="9775130at2"/>
<dbReference type="AlphaFoldDB" id="A0A5K7Z4L4"/>
<reference evidence="1 2" key="1">
    <citation type="submission" date="2019-11" db="EMBL/GenBank/DDBJ databases">
        <title>Comparative genomics of hydrocarbon-degrading Desulfosarcina strains.</title>
        <authorList>
            <person name="Watanabe M."/>
            <person name="Kojima H."/>
            <person name="Fukui M."/>
        </authorList>
    </citation>
    <scope>NUCLEOTIDE SEQUENCE [LARGE SCALE GENOMIC DNA]</scope>
    <source>
        <strain evidence="1 2">PP31</strain>
    </source>
</reference>
<keyword evidence="2" id="KW-1185">Reference proteome</keyword>
<protein>
    <recommendedName>
        <fullName evidence="3">Esterase</fullName>
    </recommendedName>
</protein>
<evidence type="ECO:0000313" key="2">
    <source>
        <dbReference type="Proteomes" id="UP000427769"/>
    </source>
</evidence>
<accession>A0A5K7Z4L4</accession>
<dbReference type="PANTHER" id="PTHR48098">
    <property type="entry name" value="ENTEROCHELIN ESTERASE-RELATED"/>
    <property type="match status" value="1"/>
</dbReference>
<proteinExistence type="predicted"/>
<sequence length="248" mass="28674">MHIEEHRWHSPHLGREMSLKVYGHWGRPLIVFPCSRGRYFDYEGMGMIDAISGFIDAGRVKLFCVDSIDAESWYDFSVVPAVRNARHEAFDHYVTGEVVPYIRTHCQDPQANILTNGCSMGAYHAVNFFLKHPDIFGGTLALSGLYRLDRAEFGLQGHELEPVYFNSPLTYLPGIDDGVILDAYRRSQIVICCGQGAWDEEALADTRDMEHILKTKQVHAWIDIWGFDVNHDWPWWFRQMNYFLDKLT</sequence>
<dbReference type="Proteomes" id="UP000427769">
    <property type="component" value="Chromosome"/>
</dbReference>
<gene>
    <name evidence="1" type="ORF">DSCW_19580</name>
</gene>
<name>A0A5K7Z4L4_9BACT</name>
<dbReference type="PANTHER" id="PTHR48098:SF3">
    <property type="entry name" value="IRON(III) ENTEROBACTIN ESTERASE"/>
    <property type="match status" value="1"/>
</dbReference>
<organism evidence="1 2">
    <name type="scientific">Desulfosarcina widdelii</name>
    <dbReference type="NCBI Taxonomy" id="947919"/>
    <lineage>
        <taxon>Bacteria</taxon>
        <taxon>Pseudomonadati</taxon>
        <taxon>Thermodesulfobacteriota</taxon>
        <taxon>Desulfobacteria</taxon>
        <taxon>Desulfobacterales</taxon>
        <taxon>Desulfosarcinaceae</taxon>
        <taxon>Desulfosarcina</taxon>
    </lineage>
</organism>
<dbReference type="SUPFAM" id="SSF53474">
    <property type="entry name" value="alpha/beta-Hydrolases"/>
    <property type="match status" value="1"/>
</dbReference>
<dbReference type="KEGG" id="dwd:DSCW_19580"/>
<dbReference type="RefSeq" id="WP_155303563.1">
    <property type="nucleotide sequence ID" value="NZ_AP021875.1"/>
</dbReference>
<dbReference type="EMBL" id="AP021875">
    <property type="protein sequence ID" value="BBO74541.1"/>
    <property type="molecule type" value="Genomic_DNA"/>
</dbReference>
<dbReference type="Gene3D" id="3.40.50.1820">
    <property type="entry name" value="alpha/beta hydrolase"/>
    <property type="match status" value="1"/>
</dbReference>